<reference evidence="1" key="1">
    <citation type="submission" date="2024-05" db="EMBL/GenBank/DDBJ databases">
        <authorList>
            <person name="Mugo M.M."/>
            <person name="Musyoki A.M."/>
            <person name="Makumi A.M."/>
            <person name="Mutai I."/>
            <person name="Drechsel O."/>
            <person name="Kering K.K."/>
            <person name="Muturi P."/>
            <person name="Mbae C.K."/>
            <person name="Kariuki S.M."/>
        </authorList>
    </citation>
    <scope>NUCLEOTIDE SEQUENCE</scope>
</reference>
<protein>
    <submittedName>
        <fullName evidence="1">Uncharacterized protein</fullName>
    </submittedName>
</protein>
<proteinExistence type="predicted"/>
<name>A0AAU8GE87_9CAUD</name>
<evidence type="ECO:0000313" key="1">
    <source>
        <dbReference type="EMBL" id="XCH40186.1"/>
    </source>
</evidence>
<organism evidence="1">
    <name type="scientific">Salmonella phage vB_SEnST11_KE22</name>
    <dbReference type="NCBI Taxonomy" id="3161173"/>
    <lineage>
        <taxon>Viruses</taxon>
        <taxon>Duplodnaviria</taxon>
        <taxon>Heunggongvirae</taxon>
        <taxon>Uroviricota</taxon>
        <taxon>Caudoviricetes</taxon>
        <taxon>Vequintavirinae</taxon>
        <taxon>Seunavirus</taxon>
    </lineage>
</organism>
<gene>
    <name evidence="1" type="ORF">NDDWPVAN_CDS0060</name>
</gene>
<dbReference type="EMBL" id="PP856721">
    <property type="protein sequence ID" value="XCH40186.1"/>
    <property type="molecule type" value="Genomic_DNA"/>
</dbReference>
<sequence length="83" mass="9224">MSGVSIKYESYCGGISKQPLAGFSIGNKPWVICEDNHEKPLLIFCTCGANNWTDNGRSINEYECGCCGEFILTEPKQEKINDK</sequence>
<accession>A0AAU8GE87</accession>